<evidence type="ECO:0000256" key="2">
    <source>
        <dbReference type="PROSITE-ProRule" id="PRU00169"/>
    </source>
</evidence>
<dbReference type="PROSITE" id="PS50110">
    <property type="entry name" value="RESPONSE_REGULATORY"/>
    <property type="match status" value="1"/>
</dbReference>
<dbReference type="RefSeq" id="WP_078483621.1">
    <property type="nucleotide sequence ID" value="NZ_MPRL01000028.1"/>
</dbReference>
<dbReference type="PANTHER" id="PTHR44591">
    <property type="entry name" value="STRESS RESPONSE REGULATOR PROTEIN 1"/>
    <property type="match status" value="1"/>
</dbReference>
<evidence type="ECO:0000313" key="4">
    <source>
        <dbReference type="EMBL" id="OOZ40296.1"/>
    </source>
</evidence>
<dbReference type="EMBL" id="MPRL01000028">
    <property type="protein sequence ID" value="OOZ40296.1"/>
    <property type="molecule type" value="Genomic_DNA"/>
</dbReference>
<proteinExistence type="predicted"/>
<feature type="modified residue" description="4-aspartylphosphate" evidence="2">
    <location>
        <position position="52"/>
    </location>
</feature>
<dbReference type="OrthoDB" id="5825004at2"/>
<evidence type="ECO:0000313" key="5">
    <source>
        <dbReference type="Proteomes" id="UP000191110"/>
    </source>
</evidence>
<feature type="domain" description="Response regulatory" evidence="3">
    <location>
        <begin position="3"/>
        <end position="121"/>
    </location>
</feature>
<sequence length="123" mass="13741">MAKILIVDDEEPVRAMLRDMLEVHEHEVEEAVDGRDAIECYRRGHFDMVITDLVMPDMNGLDLIMALREEKKDVKILAISGGGGIVGRFDYLPIAKLIGAESILKKPFDLQQFSSSVAKILDA</sequence>
<dbReference type="SUPFAM" id="SSF52172">
    <property type="entry name" value="CheY-like"/>
    <property type="match status" value="1"/>
</dbReference>
<reference evidence="4 5" key="1">
    <citation type="submission" date="2016-11" db="EMBL/GenBank/DDBJ databases">
        <title>Mixed transmission modes and dynamic genome evolution in an obligate animal-bacterial symbiosis.</title>
        <authorList>
            <person name="Russell S.L."/>
            <person name="Corbett-Detig R.B."/>
            <person name="Cavanaugh C.M."/>
        </authorList>
    </citation>
    <scope>NUCLEOTIDE SEQUENCE [LARGE SCALE GENOMIC DNA]</scope>
    <source>
        <strain evidence="4">Sveles-Q1</strain>
    </source>
</reference>
<protein>
    <recommendedName>
        <fullName evidence="3">Response regulatory domain-containing protein</fullName>
    </recommendedName>
</protein>
<dbReference type="Proteomes" id="UP000191110">
    <property type="component" value="Unassembled WGS sequence"/>
</dbReference>
<dbReference type="InterPro" id="IPR011006">
    <property type="entry name" value="CheY-like_superfamily"/>
</dbReference>
<name>A0A1T2L5S5_9GAMM</name>
<dbReference type="SMART" id="SM00448">
    <property type="entry name" value="REC"/>
    <property type="match status" value="1"/>
</dbReference>
<dbReference type="AlphaFoldDB" id="A0A1T2L5S5"/>
<gene>
    <name evidence="4" type="ORF">BOW53_08290</name>
</gene>
<accession>A0A1T2L5S5</accession>
<evidence type="ECO:0000256" key="1">
    <source>
        <dbReference type="ARBA" id="ARBA00022553"/>
    </source>
</evidence>
<evidence type="ECO:0000259" key="3">
    <source>
        <dbReference type="PROSITE" id="PS50110"/>
    </source>
</evidence>
<dbReference type="PANTHER" id="PTHR44591:SF23">
    <property type="entry name" value="CHEY SUBFAMILY"/>
    <property type="match status" value="1"/>
</dbReference>
<dbReference type="Pfam" id="PF00072">
    <property type="entry name" value="Response_reg"/>
    <property type="match status" value="1"/>
</dbReference>
<dbReference type="InterPro" id="IPR001789">
    <property type="entry name" value="Sig_transdc_resp-reg_receiver"/>
</dbReference>
<dbReference type="Gene3D" id="3.40.50.2300">
    <property type="match status" value="1"/>
</dbReference>
<organism evidence="4 5">
    <name type="scientific">Solemya pervernicosa gill symbiont</name>
    <dbReference type="NCBI Taxonomy" id="642797"/>
    <lineage>
        <taxon>Bacteria</taxon>
        <taxon>Pseudomonadati</taxon>
        <taxon>Pseudomonadota</taxon>
        <taxon>Gammaproteobacteria</taxon>
        <taxon>sulfur-oxidizing symbionts</taxon>
    </lineage>
</organism>
<dbReference type="GO" id="GO:0000160">
    <property type="term" value="P:phosphorelay signal transduction system"/>
    <property type="evidence" value="ECO:0007669"/>
    <property type="project" value="InterPro"/>
</dbReference>
<comment type="caution">
    <text evidence="4">The sequence shown here is derived from an EMBL/GenBank/DDBJ whole genome shotgun (WGS) entry which is preliminary data.</text>
</comment>
<dbReference type="InterPro" id="IPR050595">
    <property type="entry name" value="Bact_response_regulator"/>
</dbReference>
<keyword evidence="5" id="KW-1185">Reference proteome</keyword>
<keyword evidence="1 2" id="KW-0597">Phosphoprotein</keyword>